<accession>X6PDM2</accession>
<evidence type="ECO:0000313" key="2">
    <source>
        <dbReference type="EMBL" id="ETO36301.1"/>
    </source>
</evidence>
<reference evidence="2 3" key="1">
    <citation type="journal article" date="2013" name="Curr. Biol.">
        <title>The Genome of the Foraminiferan Reticulomyxa filosa.</title>
        <authorList>
            <person name="Glockner G."/>
            <person name="Hulsmann N."/>
            <person name="Schleicher M."/>
            <person name="Noegel A.A."/>
            <person name="Eichinger L."/>
            <person name="Gallinger C."/>
            <person name="Pawlowski J."/>
            <person name="Sierra R."/>
            <person name="Euteneuer U."/>
            <person name="Pillet L."/>
            <person name="Moustafa A."/>
            <person name="Platzer M."/>
            <person name="Groth M."/>
            <person name="Szafranski K."/>
            <person name="Schliwa M."/>
        </authorList>
    </citation>
    <scope>NUCLEOTIDE SEQUENCE [LARGE SCALE GENOMIC DNA]</scope>
</reference>
<proteinExistence type="predicted"/>
<evidence type="ECO:0000313" key="3">
    <source>
        <dbReference type="Proteomes" id="UP000023152"/>
    </source>
</evidence>
<protein>
    <submittedName>
        <fullName evidence="2">Uncharacterized protein</fullName>
    </submittedName>
</protein>
<organism evidence="2 3">
    <name type="scientific">Reticulomyxa filosa</name>
    <dbReference type="NCBI Taxonomy" id="46433"/>
    <lineage>
        <taxon>Eukaryota</taxon>
        <taxon>Sar</taxon>
        <taxon>Rhizaria</taxon>
        <taxon>Retaria</taxon>
        <taxon>Foraminifera</taxon>
        <taxon>Monothalamids</taxon>
        <taxon>Reticulomyxidae</taxon>
        <taxon>Reticulomyxa</taxon>
    </lineage>
</organism>
<comment type="caution">
    <text evidence="2">The sequence shown here is derived from an EMBL/GenBank/DDBJ whole genome shotgun (WGS) entry which is preliminary data.</text>
</comment>
<sequence>MLKKLFPRKDEKDTENDGSTQDKETEENENNDSNGEEKGNQTQEQANEGGRGEEEEEEQRANVDNGGDEEQTDSKSQEQLQKRHSHAGLNVPGYQMMGSTATNDRIQQLMEWRSGPKDTFCPFHNTN</sequence>
<evidence type="ECO:0000256" key="1">
    <source>
        <dbReference type="SAM" id="MobiDB-lite"/>
    </source>
</evidence>
<dbReference type="EMBL" id="ASPP01000814">
    <property type="protein sequence ID" value="ETO36301.1"/>
    <property type="molecule type" value="Genomic_DNA"/>
</dbReference>
<dbReference type="AlphaFoldDB" id="X6PDM2"/>
<dbReference type="Proteomes" id="UP000023152">
    <property type="component" value="Unassembled WGS sequence"/>
</dbReference>
<name>X6PDM2_RETFI</name>
<keyword evidence="3" id="KW-1185">Reference proteome</keyword>
<feature type="region of interest" description="Disordered" evidence="1">
    <location>
        <begin position="1"/>
        <end position="97"/>
    </location>
</feature>
<gene>
    <name evidence="2" type="ORF">RFI_00762</name>
</gene>